<protein>
    <recommendedName>
        <fullName evidence="6">Trehalose 6-phosphate phosphatase</fullName>
        <ecNumber evidence="6">3.1.3.12</ecNumber>
    </recommendedName>
</protein>
<dbReference type="InterPro" id="IPR036412">
    <property type="entry name" value="HAD-like_sf"/>
</dbReference>
<dbReference type="Gene3D" id="3.40.50.1000">
    <property type="entry name" value="HAD superfamily/HAD-like"/>
    <property type="match status" value="1"/>
</dbReference>
<dbReference type="NCBIfam" id="TIGR01484">
    <property type="entry name" value="HAD-SF-IIB"/>
    <property type="match status" value="1"/>
</dbReference>
<dbReference type="NCBIfam" id="TIGR00685">
    <property type="entry name" value="T6PP"/>
    <property type="match status" value="1"/>
</dbReference>
<dbReference type="GO" id="GO:0005992">
    <property type="term" value="P:trehalose biosynthetic process"/>
    <property type="evidence" value="ECO:0007669"/>
    <property type="project" value="UniProtKB-UniPathway"/>
</dbReference>
<dbReference type="RefSeq" id="WP_163766218.1">
    <property type="nucleotide sequence ID" value="NZ_AP022598.1"/>
</dbReference>
<dbReference type="InterPro" id="IPR023214">
    <property type="entry name" value="HAD_sf"/>
</dbReference>
<dbReference type="Gene3D" id="3.30.70.1020">
    <property type="entry name" value="Trehalose-6-phosphate phosphatase related protein, domain 2"/>
    <property type="match status" value="1"/>
</dbReference>
<dbReference type="InterPro" id="IPR003337">
    <property type="entry name" value="Trehalose_PPase"/>
</dbReference>
<evidence type="ECO:0000313" key="8">
    <source>
        <dbReference type="Proteomes" id="UP000466554"/>
    </source>
</evidence>
<proteinExistence type="inferred from homology"/>
<dbReference type="SUPFAM" id="SSF56784">
    <property type="entry name" value="HAD-like"/>
    <property type="match status" value="1"/>
</dbReference>
<comment type="similarity">
    <text evidence="3 6">Belongs to the trehalose phosphatase family.</text>
</comment>
<organism evidence="7 8">
    <name type="scientific">Mycolicibacterium parafortuitum</name>
    <name type="common">Mycobacterium parafortuitum</name>
    <dbReference type="NCBI Taxonomy" id="39692"/>
    <lineage>
        <taxon>Bacteria</taxon>
        <taxon>Bacillati</taxon>
        <taxon>Actinomycetota</taxon>
        <taxon>Actinomycetes</taxon>
        <taxon>Mycobacteriales</taxon>
        <taxon>Mycobacteriaceae</taxon>
        <taxon>Mycolicibacterium</taxon>
    </lineage>
</organism>
<evidence type="ECO:0000256" key="3">
    <source>
        <dbReference type="ARBA" id="ARBA00008770"/>
    </source>
</evidence>
<dbReference type="AlphaFoldDB" id="A0A7I7U1G4"/>
<comment type="pathway">
    <text evidence="2 6">Glycan biosynthesis; trehalose biosynthesis.</text>
</comment>
<evidence type="ECO:0000256" key="1">
    <source>
        <dbReference type="ARBA" id="ARBA00000500"/>
    </source>
</evidence>
<dbReference type="EMBL" id="AP022598">
    <property type="protein sequence ID" value="BBY75144.1"/>
    <property type="molecule type" value="Genomic_DNA"/>
</dbReference>
<dbReference type="GO" id="GO:0046872">
    <property type="term" value="F:metal ion binding"/>
    <property type="evidence" value="ECO:0007669"/>
    <property type="project" value="UniProtKB-KW"/>
</dbReference>
<evidence type="ECO:0000256" key="4">
    <source>
        <dbReference type="ARBA" id="ARBA00022801"/>
    </source>
</evidence>
<dbReference type="InterPro" id="IPR006379">
    <property type="entry name" value="HAD-SF_hydro_IIB"/>
</dbReference>
<sequence>MSALPPELESALAVAARTARLLVASDFDGTLAPIVNNPEDARPLPAAAEALVDLATLPATESALISGRALATLRELSSAPSAVHLVGSHGAEFESGFSRDIDRDLLAVITDALRAIAADKPGVAVETKPASVALHVRNASPSDGEAALAAAWDASSAWYAHITTGKAVLEFAVVSTDKGEALDILRGEFDATAVVFFGDDVTDEKAFVRLRDSDVGVKVGPGETAARYRVDSPADVATAVRFLADARG</sequence>
<evidence type="ECO:0000313" key="7">
    <source>
        <dbReference type="EMBL" id="BBY75144.1"/>
    </source>
</evidence>
<dbReference type="GO" id="GO:0004805">
    <property type="term" value="F:trehalose-phosphatase activity"/>
    <property type="evidence" value="ECO:0007669"/>
    <property type="project" value="UniProtKB-EC"/>
</dbReference>
<gene>
    <name evidence="7" type="primary">otsB</name>
    <name evidence="7" type="ORF">MPRF_20430</name>
</gene>
<comment type="cofactor">
    <cofactor evidence="6">
        <name>Mg(2+)</name>
        <dbReference type="ChEBI" id="CHEBI:18420"/>
    </cofactor>
</comment>
<reference evidence="7 8" key="1">
    <citation type="journal article" date="2019" name="Emerg. Microbes Infect.">
        <title>Comprehensive subspecies identification of 175 nontuberculous mycobacteria species based on 7547 genomic profiles.</title>
        <authorList>
            <person name="Matsumoto Y."/>
            <person name="Kinjo T."/>
            <person name="Motooka D."/>
            <person name="Nabeya D."/>
            <person name="Jung N."/>
            <person name="Uechi K."/>
            <person name="Horii T."/>
            <person name="Iida T."/>
            <person name="Fujita J."/>
            <person name="Nakamura S."/>
        </authorList>
    </citation>
    <scope>NUCLEOTIDE SEQUENCE [LARGE SCALE GENOMIC DNA]</scope>
    <source>
        <strain evidence="7 8">JCM 6367</strain>
    </source>
</reference>
<evidence type="ECO:0000256" key="5">
    <source>
        <dbReference type="ARBA" id="ARBA00024179"/>
    </source>
</evidence>
<evidence type="ECO:0000256" key="6">
    <source>
        <dbReference type="RuleBase" id="RU361117"/>
    </source>
</evidence>
<dbReference type="EC" id="3.1.3.12" evidence="6"/>
<dbReference type="PANTHER" id="PTHR43768:SF3">
    <property type="entry name" value="TREHALOSE 6-PHOSPHATE PHOSPHATASE"/>
    <property type="match status" value="1"/>
</dbReference>
<dbReference type="UniPathway" id="UPA00299"/>
<dbReference type="Proteomes" id="UP000466554">
    <property type="component" value="Chromosome"/>
</dbReference>
<dbReference type="Pfam" id="PF02358">
    <property type="entry name" value="Trehalose_PPase"/>
    <property type="match status" value="1"/>
</dbReference>
<comment type="catalytic activity">
    <reaction evidence="1 6">
        <text>alpha,alpha-trehalose 6-phosphate + H2O = alpha,alpha-trehalose + phosphate</text>
        <dbReference type="Rhea" id="RHEA:23420"/>
        <dbReference type="ChEBI" id="CHEBI:15377"/>
        <dbReference type="ChEBI" id="CHEBI:16551"/>
        <dbReference type="ChEBI" id="CHEBI:43474"/>
        <dbReference type="ChEBI" id="CHEBI:58429"/>
        <dbReference type="EC" id="3.1.3.12"/>
    </reaction>
</comment>
<comment type="function">
    <text evidence="5 6">Removes the phosphate from trehalose 6-phosphate to produce free trehalose.</text>
</comment>
<evidence type="ECO:0000256" key="2">
    <source>
        <dbReference type="ARBA" id="ARBA00005199"/>
    </source>
</evidence>
<name>A0A7I7U1G4_MYCPF</name>
<accession>A0A7I7U1G4</accession>
<keyword evidence="6" id="KW-0460">Magnesium</keyword>
<keyword evidence="4 6" id="KW-0378">Hydrolase</keyword>
<dbReference type="PANTHER" id="PTHR43768">
    <property type="entry name" value="TREHALOSE 6-PHOSPHATE PHOSPHATASE"/>
    <property type="match status" value="1"/>
</dbReference>
<keyword evidence="6" id="KW-0479">Metal-binding</keyword>
<dbReference type="InterPro" id="IPR044651">
    <property type="entry name" value="OTSB-like"/>
</dbReference>